<accession>A0A2N6UL08</accession>
<dbReference type="AlphaFoldDB" id="A0A2N6UL08"/>
<evidence type="ECO:0000256" key="2">
    <source>
        <dbReference type="ARBA" id="ARBA00022908"/>
    </source>
</evidence>
<sequence length="366" mass="43486">MPAYKDKDSKKWLCKFYYQDGNGNKRQKKKMGFDTKKQALEYEREYLLKRQGQPTMLLSSFINLYETDQFPQLRQNSIRTKGSRYKKIMETFPDMPLNEISPRDIKAWQNKLIRLDHSNGYIKALQTEFSILLNHAVRFYGLPKNPIHMVKLAKNPNYIPPKMRYRTFEEFRQVYHQIDNIKSKTALNLLYFTGMRKGELDALTREKIDFENKTILIDRSLQRLKGKDVVTQTKTYESRKISLPNTTLETLGDYKNHCYNINKEDRVFQWEKRYVENGIKQGVEKANQEIKEYNKSHEDKKPLIKRIHVHGLRHSHASYLINHNINIVLISKRLGHKNTSITLDTYSHFFPIAESKMIDVMNNEKL</sequence>
<dbReference type="InterPro" id="IPR004107">
    <property type="entry name" value="Integrase_SAM-like_N"/>
</dbReference>
<comment type="caution">
    <text evidence="6">The sequence shown here is derived from an EMBL/GenBank/DDBJ whole genome shotgun (WGS) entry which is preliminary data.</text>
</comment>
<dbReference type="SUPFAM" id="SSF56349">
    <property type="entry name" value="DNA breaking-rejoining enzymes"/>
    <property type="match status" value="1"/>
</dbReference>
<dbReference type="PANTHER" id="PTHR30349:SF64">
    <property type="entry name" value="PROPHAGE INTEGRASE INTD-RELATED"/>
    <property type="match status" value="1"/>
</dbReference>
<feature type="domain" description="Tyr recombinase" evidence="5">
    <location>
        <begin position="161"/>
        <end position="359"/>
    </location>
</feature>
<dbReference type="CDD" id="cd01189">
    <property type="entry name" value="INT_ICEBs1_C_like"/>
    <property type="match status" value="1"/>
</dbReference>
<dbReference type="InterPro" id="IPR002104">
    <property type="entry name" value="Integrase_catalytic"/>
</dbReference>
<evidence type="ECO:0000256" key="3">
    <source>
        <dbReference type="ARBA" id="ARBA00023125"/>
    </source>
</evidence>
<dbReference type="Pfam" id="PF00589">
    <property type="entry name" value="Phage_integrase"/>
    <property type="match status" value="1"/>
</dbReference>
<dbReference type="Pfam" id="PF14659">
    <property type="entry name" value="Phage_int_SAM_3"/>
    <property type="match status" value="1"/>
</dbReference>
<dbReference type="RefSeq" id="WP_102197541.1">
    <property type="nucleotide sequence ID" value="NZ_PNHP01000001.1"/>
</dbReference>
<proteinExistence type="inferred from homology"/>
<dbReference type="InterPro" id="IPR013762">
    <property type="entry name" value="Integrase-like_cat_sf"/>
</dbReference>
<keyword evidence="4" id="KW-0233">DNA recombination</keyword>
<gene>
    <name evidence="6" type="ORF">CJ192_01790</name>
</gene>
<dbReference type="Gene3D" id="1.10.443.10">
    <property type="entry name" value="Intergrase catalytic core"/>
    <property type="match status" value="1"/>
</dbReference>
<evidence type="ECO:0000313" key="7">
    <source>
        <dbReference type="Proteomes" id="UP000235658"/>
    </source>
</evidence>
<dbReference type="InterPro" id="IPR028259">
    <property type="entry name" value="AP2-like_int_N"/>
</dbReference>
<dbReference type="InterPro" id="IPR011010">
    <property type="entry name" value="DNA_brk_join_enz"/>
</dbReference>
<dbReference type="GO" id="GO:0015074">
    <property type="term" value="P:DNA integration"/>
    <property type="evidence" value="ECO:0007669"/>
    <property type="project" value="UniProtKB-KW"/>
</dbReference>
<dbReference type="Pfam" id="PF14657">
    <property type="entry name" value="Arm-DNA-bind_4"/>
    <property type="match status" value="1"/>
</dbReference>
<keyword evidence="2" id="KW-0229">DNA integration</keyword>
<dbReference type="InterPro" id="IPR010998">
    <property type="entry name" value="Integrase_recombinase_N"/>
</dbReference>
<dbReference type="Gene3D" id="1.10.150.130">
    <property type="match status" value="1"/>
</dbReference>
<dbReference type="GO" id="GO:0003677">
    <property type="term" value="F:DNA binding"/>
    <property type="evidence" value="ECO:0007669"/>
    <property type="project" value="UniProtKB-KW"/>
</dbReference>
<dbReference type="PANTHER" id="PTHR30349">
    <property type="entry name" value="PHAGE INTEGRASE-RELATED"/>
    <property type="match status" value="1"/>
</dbReference>
<keyword evidence="3" id="KW-0238">DNA-binding</keyword>
<name>A0A2N6UL08_9FIRM</name>
<protein>
    <recommendedName>
        <fullName evidence="5">Tyr recombinase domain-containing protein</fullName>
    </recommendedName>
</protein>
<organism evidence="6 7">
    <name type="scientific">Anaerococcus hydrogenalis</name>
    <dbReference type="NCBI Taxonomy" id="33029"/>
    <lineage>
        <taxon>Bacteria</taxon>
        <taxon>Bacillati</taxon>
        <taxon>Bacillota</taxon>
        <taxon>Tissierellia</taxon>
        <taxon>Tissierellales</taxon>
        <taxon>Peptoniphilaceae</taxon>
        <taxon>Anaerococcus</taxon>
    </lineage>
</organism>
<evidence type="ECO:0000313" key="6">
    <source>
        <dbReference type="EMBL" id="PMC82486.1"/>
    </source>
</evidence>
<evidence type="ECO:0000256" key="4">
    <source>
        <dbReference type="ARBA" id="ARBA00023172"/>
    </source>
</evidence>
<dbReference type="EMBL" id="PNHP01000001">
    <property type="protein sequence ID" value="PMC82486.1"/>
    <property type="molecule type" value="Genomic_DNA"/>
</dbReference>
<evidence type="ECO:0000259" key="5">
    <source>
        <dbReference type="PROSITE" id="PS51898"/>
    </source>
</evidence>
<dbReference type="InterPro" id="IPR050090">
    <property type="entry name" value="Tyrosine_recombinase_XerCD"/>
</dbReference>
<dbReference type="GeneID" id="84577908"/>
<dbReference type="GO" id="GO:0006310">
    <property type="term" value="P:DNA recombination"/>
    <property type="evidence" value="ECO:0007669"/>
    <property type="project" value="UniProtKB-KW"/>
</dbReference>
<reference evidence="6 7" key="1">
    <citation type="submission" date="2017-09" db="EMBL/GenBank/DDBJ databases">
        <title>Bacterial strain isolated from the female urinary microbiota.</title>
        <authorList>
            <person name="Thomas-White K."/>
            <person name="Kumar N."/>
            <person name="Forster S."/>
            <person name="Putonti C."/>
            <person name="Lawley T."/>
            <person name="Wolfe A.J."/>
        </authorList>
    </citation>
    <scope>NUCLEOTIDE SEQUENCE [LARGE SCALE GENOMIC DNA]</scope>
    <source>
        <strain evidence="6 7">UMB0204</strain>
    </source>
</reference>
<evidence type="ECO:0000256" key="1">
    <source>
        <dbReference type="ARBA" id="ARBA00008857"/>
    </source>
</evidence>
<dbReference type="PROSITE" id="PS51898">
    <property type="entry name" value="TYR_RECOMBINASE"/>
    <property type="match status" value="1"/>
</dbReference>
<dbReference type="Proteomes" id="UP000235658">
    <property type="component" value="Unassembled WGS sequence"/>
</dbReference>
<comment type="similarity">
    <text evidence="1">Belongs to the 'phage' integrase family.</text>
</comment>